<name>A0ABT8L174_9BACT</name>
<dbReference type="SUPFAM" id="SSF53756">
    <property type="entry name" value="UDP-Glycosyltransferase/glycogen phosphorylase"/>
    <property type="match status" value="1"/>
</dbReference>
<dbReference type="Gene3D" id="3.40.50.2000">
    <property type="entry name" value="Glycogen Phosphorylase B"/>
    <property type="match status" value="2"/>
</dbReference>
<keyword evidence="3" id="KW-1185">Reference proteome</keyword>
<protein>
    <submittedName>
        <fullName evidence="2">Glycosyltransferase family 4 protein</fullName>
        <ecNumber evidence="2">2.4.-.-</ecNumber>
    </submittedName>
</protein>
<dbReference type="Proteomes" id="UP001172082">
    <property type="component" value="Unassembled WGS sequence"/>
</dbReference>
<dbReference type="EMBL" id="JAUJEA010000018">
    <property type="protein sequence ID" value="MDN5205380.1"/>
    <property type="molecule type" value="Genomic_DNA"/>
</dbReference>
<keyword evidence="2" id="KW-0328">Glycosyltransferase</keyword>
<dbReference type="InterPro" id="IPR001296">
    <property type="entry name" value="Glyco_trans_1"/>
</dbReference>
<dbReference type="Pfam" id="PF00534">
    <property type="entry name" value="Glycos_transf_1"/>
    <property type="match status" value="1"/>
</dbReference>
<dbReference type="PANTHER" id="PTHR45947:SF3">
    <property type="entry name" value="SULFOQUINOVOSYL TRANSFERASE SQD2"/>
    <property type="match status" value="1"/>
</dbReference>
<dbReference type="RefSeq" id="WP_346755401.1">
    <property type="nucleotide sequence ID" value="NZ_JAUJEA010000018.1"/>
</dbReference>
<dbReference type="EC" id="2.4.-.-" evidence="2"/>
<gene>
    <name evidence="2" type="ORF">QQ008_28605</name>
</gene>
<sequence>MILYIGNKLSIHGFTPTTIDTLGPKLQEDFSVILISDKKNKVLRFWDAIQTIIKFRGKLSAILIDTYSTSNFYYTLVSALLAKRFGIPYVPILHGGGLPNRLKQTPRLSRQVFSNAYVNASPSHYLEKEFRDSGYEVKYIPNYIETKNYPGFKRTTLRPRLLYVRSFHKIYNPTMAVKVLFELSKDYKDVELCMVGPDKDGSLEDTLNLARELKVDSRLKITGKLSKEEWIAISKDYDIFINTTNFDNLPVSVIEAMCLGFPIVSTNPGGLSYLIEHETDGMLLDPDDVGAMAGHIRKLLDDPSLAEKLSKNAISKAHTYDWSEIRKKWGELLHEIKGVS</sequence>
<organism evidence="2 3">
    <name type="scientific">Splendidivirga corallicola</name>
    <dbReference type="NCBI Taxonomy" id="3051826"/>
    <lineage>
        <taxon>Bacteria</taxon>
        <taxon>Pseudomonadati</taxon>
        <taxon>Bacteroidota</taxon>
        <taxon>Cytophagia</taxon>
        <taxon>Cytophagales</taxon>
        <taxon>Splendidivirgaceae</taxon>
        <taxon>Splendidivirga</taxon>
    </lineage>
</organism>
<accession>A0ABT8L174</accession>
<dbReference type="PANTHER" id="PTHR45947">
    <property type="entry name" value="SULFOQUINOVOSYL TRANSFERASE SQD2"/>
    <property type="match status" value="1"/>
</dbReference>
<proteinExistence type="predicted"/>
<comment type="caution">
    <text evidence="2">The sequence shown here is derived from an EMBL/GenBank/DDBJ whole genome shotgun (WGS) entry which is preliminary data.</text>
</comment>
<reference evidence="2" key="1">
    <citation type="submission" date="2023-06" db="EMBL/GenBank/DDBJ databases">
        <title>Genomic of Parafulvivirga corallium.</title>
        <authorList>
            <person name="Wang G."/>
        </authorList>
    </citation>
    <scope>NUCLEOTIDE SEQUENCE</scope>
    <source>
        <strain evidence="2">BMA10</strain>
    </source>
</reference>
<evidence type="ECO:0000259" key="1">
    <source>
        <dbReference type="Pfam" id="PF00534"/>
    </source>
</evidence>
<dbReference type="CDD" id="cd03801">
    <property type="entry name" value="GT4_PimA-like"/>
    <property type="match status" value="1"/>
</dbReference>
<evidence type="ECO:0000313" key="2">
    <source>
        <dbReference type="EMBL" id="MDN5205380.1"/>
    </source>
</evidence>
<feature type="domain" description="Glycosyl transferase family 1" evidence="1">
    <location>
        <begin position="159"/>
        <end position="314"/>
    </location>
</feature>
<dbReference type="GO" id="GO:0016757">
    <property type="term" value="F:glycosyltransferase activity"/>
    <property type="evidence" value="ECO:0007669"/>
    <property type="project" value="UniProtKB-KW"/>
</dbReference>
<dbReference type="InterPro" id="IPR050194">
    <property type="entry name" value="Glycosyltransferase_grp1"/>
</dbReference>
<keyword evidence="2" id="KW-0808">Transferase</keyword>
<evidence type="ECO:0000313" key="3">
    <source>
        <dbReference type="Proteomes" id="UP001172082"/>
    </source>
</evidence>